<dbReference type="Gene3D" id="3.90.550.10">
    <property type="entry name" value="Spore Coat Polysaccharide Biosynthesis Protein SpsA, Chain A"/>
    <property type="match status" value="1"/>
</dbReference>
<dbReference type="SUPFAM" id="SSF53448">
    <property type="entry name" value="Nucleotide-diphospho-sugar transferases"/>
    <property type="match status" value="1"/>
</dbReference>
<sequence>MPAETRLQAVLLAGGTGRRLGGLDKALLTRGGRTQLSRWLDELQRRHIPAAVVGPGHLRSGMPEEIDLVQEAPPFSGPAAGIVAGVSALQQRQAGTETTSTLLLAVDLALPGPLLDWLLAEVHAGASPAAVLPQDESGRHQHLCAVVPTAWLNQRVNLLRPGQAEQRPVRWLMEGLQETVTVAHPLLPAELSADIDTVEDAHRWGIQLP</sequence>
<keyword evidence="1" id="KW-0808">Transferase</keyword>
<dbReference type="Proteomes" id="UP000643525">
    <property type="component" value="Unassembled WGS sequence"/>
</dbReference>
<organism evidence="3 4">
    <name type="scientific">Nesterenkonia lutea</name>
    <dbReference type="NCBI Taxonomy" id="272919"/>
    <lineage>
        <taxon>Bacteria</taxon>
        <taxon>Bacillati</taxon>
        <taxon>Actinomycetota</taxon>
        <taxon>Actinomycetes</taxon>
        <taxon>Micrococcales</taxon>
        <taxon>Micrococcaceae</taxon>
        <taxon>Nesterenkonia</taxon>
    </lineage>
</organism>
<dbReference type="PANTHER" id="PTHR19136:SF81">
    <property type="entry name" value="MOLYBDENUM COFACTOR GUANYLYLTRANSFERASE"/>
    <property type="match status" value="1"/>
</dbReference>
<dbReference type="Pfam" id="PF12804">
    <property type="entry name" value="NTP_transf_3"/>
    <property type="match status" value="1"/>
</dbReference>
<dbReference type="InterPro" id="IPR029044">
    <property type="entry name" value="Nucleotide-diphossugar_trans"/>
</dbReference>
<gene>
    <name evidence="3" type="ORF">H4W27_000040</name>
</gene>
<keyword evidence="4" id="KW-1185">Reference proteome</keyword>
<dbReference type="RefSeq" id="WP_192594153.1">
    <property type="nucleotide sequence ID" value="NZ_BAAALJ010000021.1"/>
</dbReference>
<evidence type="ECO:0000313" key="4">
    <source>
        <dbReference type="Proteomes" id="UP000643525"/>
    </source>
</evidence>
<reference evidence="3 4" key="1">
    <citation type="submission" date="2020-10" db="EMBL/GenBank/DDBJ databases">
        <title>Sequencing the genomes of 1000 actinobacteria strains.</title>
        <authorList>
            <person name="Klenk H.-P."/>
        </authorList>
    </citation>
    <scope>NUCLEOTIDE SEQUENCE [LARGE SCALE GENOMIC DNA]</scope>
    <source>
        <strain evidence="3 4">DSM 15666</strain>
    </source>
</reference>
<accession>A0ABR9JAG8</accession>
<dbReference type="PANTHER" id="PTHR19136">
    <property type="entry name" value="MOLYBDENUM COFACTOR GUANYLYLTRANSFERASE"/>
    <property type="match status" value="1"/>
</dbReference>
<proteinExistence type="predicted"/>
<comment type="caution">
    <text evidence="3">The sequence shown here is derived from an EMBL/GenBank/DDBJ whole genome shotgun (WGS) entry which is preliminary data.</text>
</comment>
<evidence type="ECO:0000313" key="3">
    <source>
        <dbReference type="EMBL" id="MBE1522922.1"/>
    </source>
</evidence>
<dbReference type="InterPro" id="IPR025877">
    <property type="entry name" value="MobA-like_NTP_Trfase"/>
</dbReference>
<feature type="domain" description="MobA-like NTP transferase" evidence="2">
    <location>
        <begin position="9"/>
        <end position="158"/>
    </location>
</feature>
<dbReference type="EMBL" id="JADBED010000001">
    <property type="protein sequence ID" value="MBE1522922.1"/>
    <property type="molecule type" value="Genomic_DNA"/>
</dbReference>
<name>A0ABR9JAG8_9MICC</name>
<evidence type="ECO:0000256" key="1">
    <source>
        <dbReference type="ARBA" id="ARBA00022679"/>
    </source>
</evidence>
<protein>
    <submittedName>
        <fullName evidence="3">Molybdopterin-guanine dinucleotide biosynthesis protein A</fullName>
    </submittedName>
</protein>
<evidence type="ECO:0000259" key="2">
    <source>
        <dbReference type="Pfam" id="PF12804"/>
    </source>
</evidence>